<accession>A0ACA9KI77</accession>
<proteinExistence type="predicted"/>
<evidence type="ECO:0000313" key="1">
    <source>
        <dbReference type="EMBL" id="CAG8473115.1"/>
    </source>
</evidence>
<organism evidence="1 2">
    <name type="scientific">Scutellospora calospora</name>
    <dbReference type="NCBI Taxonomy" id="85575"/>
    <lineage>
        <taxon>Eukaryota</taxon>
        <taxon>Fungi</taxon>
        <taxon>Fungi incertae sedis</taxon>
        <taxon>Mucoromycota</taxon>
        <taxon>Glomeromycotina</taxon>
        <taxon>Glomeromycetes</taxon>
        <taxon>Diversisporales</taxon>
        <taxon>Gigasporaceae</taxon>
        <taxon>Scutellospora</taxon>
    </lineage>
</organism>
<sequence>MHGTLQNFNSHSRAGPLKIELSGVHIRYYNHSDFTDLIKIGESGNVYQAKWTDYLEKITYNEDNSDKHKMIYDLNLHSASRICQKNGQEFQESTFGIGQSVV</sequence>
<evidence type="ECO:0000313" key="2">
    <source>
        <dbReference type="Proteomes" id="UP000789860"/>
    </source>
</evidence>
<reference evidence="1" key="1">
    <citation type="submission" date="2021-06" db="EMBL/GenBank/DDBJ databases">
        <authorList>
            <person name="Kallberg Y."/>
            <person name="Tangrot J."/>
            <person name="Rosling A."/>
        </authorList>
    </citation>
    <scope>NUCLEOTIDE SEQUENCE</scope>
    <source>
        <strain evidence="1">AU212A</strain>
    </source>
</reference>
<keyword evidence="2" id="KW-1185">Reference proteome</keyword>
<dbReference type="Proteomes" id="UP000789860">
    <property type="component" value="Unassembled WGS sequence"/>
</dbReference>
<gene>
    <name evidence="1" type="ORF">SCALOS_LOCUS2113</name>
</gene>
<comment type="caution">
    <text evidence="1">The sequence shown here is derived from an EMBL/GenBank/DDBJ whole genome shotgun (WGS) entry which is preliminary data.</text>
</comment>
<protein>
    <submittedName>
        <fullName evidence="1">6621_t:CDS:1</fullName>
    </submittedName>
</protein>
<dbReference type="EMBL" id="CAJVPM010001758">
    <property type="protein sequence ID" value="CAG8473115.1"/>
    <property type="molecule type" value="Genomic_DNA"/>
</dbReference>
<name>A0ACA9KI77_9GLOM</name>